<dbReference type="Proteomes" id="UP000824120">
    <property type="component" value="Chromosome 9"/>
</dbReference>
<evidence type="ECO:0000313" key="2">
    <source>
        <dbReference type="Proteomes" id="UP000824120"/>
    </source>
</evidence>
<reference evidence="1 2" key="1">
    <citation type="submission" date="2020-09" db="EMBL/GenBank/DDBJ databases">
        <title>De no assembly of potato wild relative species, Solanum commersonii.</title>
        <authorList>
            <person name="Cho K."/>
        </authorList>
    </citation>
    <scope>NUCLEOTIDE SEQUENCE [LARGE SCALE GENOMIC DNA]</scope>
    <source>
        <strain evidence="1">LZ3.2</strain>
        <tissue evidence="1">Leaf</tissue>
    </source>
</reference>
<dbReference type="EMBL" id="JACXVP010000009">
    <property type="protein sequence ID" value="KAG5588275.1"/>
    <property type="molecule type" value="Genomic_DNA"/>
</dbReference>
<comment type="caution">
    <text evidence="1">The sequence shown here is derived from an EMBL/GenBank/DDBJ whole genome shotgun (WGS) entry which is preliminary data.</text>
</comment>
<name>A0A9J5XIZ2_SOLCO</name>
<accession>A0A9J5XIZ2</accession>
<proteinExistence type="predicted"/>
<organism evidence="1 2">
    <name type="scientific">Solanum commersonii</name>
    <name type="common">Commerson's wild potato</name>
    <name type="synonym">Commerson's nightshade</name>
    <dbReference type="NCBI Taxonomy" id="4109"/>
    <lineage>
        <taxon>Eukaryota</taxon>
        <taxon>Viridiplantae</taxon>
        <taxon>Streptophyta</taxon>
        <taxon>Embryophyta</taxon>
        <taxon>Tracheophyta</taxon>
        <taxon>Spermatophyta</taxon>
        <taxon>Magnoliopsida</taxon>
        <taxon>eudicotyledons</taxon>
        <taxon>Gunneridae</taxon>
        <taxon>Pentapetalae</taxon>
        <taxon>asterids</taxon>
        <taxon>lamiids</taxon>
        <taxon>Solanales</taxon>
        <taxon>Solanaceae</taxon>
        <taxon>Solanoideae</taxon>
        <taxon>Solaneae</taxon>
        <taxon>Solanum</taxon>
    </lineage>
</organism>
<gene>
    <name evidence="1" type="ORF">H5410_048709</name>
</gene>
<protein>
    <submittedName>
        <fullName evidence="1">Uncharacterized protein</fullName>
    </submittedName>
</protein>
<dbReference type="AlphaFoldDB" id="A0A9J5XIZ2"/>
<keyword evidence="2" id="KW-1185">Reference proteome</keyword>
<evidence type="ECO:0000313" key="1">
    <source>
        <dbReference type="EMBL" id="KAG5588275.1"/>
    </source>
</evidence>
<sequence>MMQLKKDDVALSTLCKLLSCGEARVKVFSRSPLMMAASEFVGGLRKMTSKCNYTGEYYFCNGKQSF</sequence>